<keyword evidence="1" id="KW-0732">Signal</keyword>
<feature type="chain" id="PRO_5002469001" evidence="1">
    <location>
        <begin position="18"/>
        <end position="72"/>
    </location>
</feature>
<evidence type="ECO:0000313" key="3">
    <source>
        <dbReference type="Proteomes" id="UP000033647"/>
    </source>
</evidence>
<sequence length="72" mass="7672">MQTFKLLALLFISSAFAMPAQDAAENALGKILVKRCTPYGNSCQDNCECCGHNCNDGGSYCIPDDLGAAYCN</sequence>
<proteinExistence type="predicted"/>
<dbReference type="EMBL" id="LAFY01000422">
    <property type="protein sequence ID" value="KJX98144.1"/>
    <property type="molecule type" value="Genomic_DNA"/>
</dbReference>
<dbReference type="Proteomes" id="UP000033647">
    <property type="component" value="Unassembled WGS sequence"/>
</dbReference>
<protein>
    <submittedName>
        <fullName evidence="2">Uncharacterized protein</fullName>
    </submittedName>
</protein>
<comment type="caution">
    <text evidence="2">The sequence shown here is derived from an EMBL/GenBank/DDBJ whole genome shotgun (WGS) entry which is preliminary data.</text>
</comment>
<keyword evidence="3" id="KW-1185">Reference proteome</keyword>
<evidence type="ECO:0000313" key="2">
    <source>
        <dbReference type="EMBL" id="KJX98144.1"/>
    </source>
</evidence>
<evidence type="ECO:0000256" key="1">
    <source>
        <dbReference type="SAM" id="SignalP"/>
    </source>
</evidence>
<feature type="signal peptide" evidence="1">
    <location>
        <begin position="1"/>
        <end position="17"/>
    </location>
</feature>
<dbReference type="AlphaFoldDB" id="A0A0F4GL43"/>
<accession>A0A0F4GL43</accession>
<gene>
    <name evidence="2" type="ORF">TI39_contig430g00007</name>
</gene>
<reference evidence="2 3" key="1">
    <citation type="submission" date="2015-03" db="EMBL/GenBank/DDBJ databases">
        <title>RNA-seq based gene annotation and comparative genomics of four Zymoseptoria species reveal species-specific pathogenicity related genes and transposable element activity.</title>
        <authorList>
            <person name="Grandaubert J."/>
            <person name="Bhattacharyya A."/>
            <person name="Stukenbrock E.H."/>
        </authorList>
    </citation>
    <scope>NUCLEOTIDE SEQUENCE [LARGE SCALE GENOMIC DNA]</scope>
    <source>
        <strain evidence="2 3">Zb18110</strain>
    </source>
</reference>
<organism evidence="2 3">
    <name type="scientific">Zymoseptoria brevis</name>
    <dbReference type="NCBI Taxonomy" id="1047168"/>
    <lineage>
        <taxon>Eukaryota</taxon>
        <taxon>Fungi</taxon>
        <taxon>Dikarya</taxon>
        <taxon>Ascomycota</taxon>
        <taxon>Pezizomycotina</taxon>
        <taxon>Dothideomycetes</taxon>
        <taxon>Dothideomycetidae</taxon>
        <taxon>Mycosphaerellales</taxon>
        <taxon>Mycosphaerellaceae</taxon>
        <taxon>Zymoseptoria</taxon>
    </lineage>
</organism>
<name>A0A0F4GL43_9PEZI</name>